<dbReference type="SMART" id="SM00698">
    <property type="entry name" value="MORN"/>
    <property type="match status" value="4"/>
</dbReference>
<dbReference type="Gene3D" id="2.20.110.10">
    <property type="entry name" value="Histone H3 K4-specific methyltransferase SET7/9 N-terminal domain"/>
    <property type="match status" value="2"/>
</dbReference>
<keyword evidence="2" id="KW-0732">Signal</keyword>
<organism evidence="3 4">
    <name type="scientific">Mucilaginibacter xinganensis</name>
    <dbReference type="NCBI Taxonomy" id="1234841"/>
    <lineage>
        <taxon>Bacteria</taxon>
        <taxon>Pseudomonadati</taxon>
        <taxon>Bacteroidota</taxon>
        <taxon>Sphingobacteriia</taxon>
        <taxon>Sphingobacteriales</taxon>
        <taxon>Sphingobacteriaceae</taxon>
        <taxon>Mucilaginibacter</taxon>
    </lineage>
</organism>
<feature type="chain" id="PRO_5013302121" evidence="2">
    <location>
        <begin position="20"/>
        <end position="291"/>
    </location>
</feature>
<protein>
    <submittedName>
        <fullName evidence="3">MORN repeat protein</fullName>
    </submittedName>
</protein>
<feature type="signal peptide" evidence="2">
    <location>
        <begin position="1"/>
        <end position="19"/>
    </location>
</feature>
<evidence type="ECO:0000256" key="1">
    <source>
        <dbReference type="ARBA" id="ARBA00022737"/>
    </source>
</evidence>
<sequence length="291" mass="31770">MKTFAALTLLSLAIGNLNAQCTSGNCITGTGTYNYGWCIYTGEFKNSKPQGRGSMKYDDYTYTGHFENGLEDGEGIITHADGSRENVTYLAGKKVTSVLAKVAEKDYKPVVVQDVHCLSGDCITGYGTYQFPSGNKYTGMFNDRRREGRGIFYFAGGDKFEGEWLNNQKANGTYYFNTGAKYTGNYDSNGNEYNGIITSVTGMSIPYVNGRAVIPPAPVIPMGADLRGDTRQAKASTERVKMPCSVCFGTGKISKTEDWSNYGAAQGGSRETYRLERVYSSCYKCHGSGVE</sequence>
<dbReference type="InterPro" id="IPR003409">
    <property type="entry name" value="MORN"/>
</dbReference>
<dbReference type="PANTHER" id="PTHR43215:SF14">
    <property type="entry name" value="RADIAL SPOKE HEAD 1 HOMOLOG"/>
    <property type="match status" value="1"/>
</dbReference>
<evidence type="ECO:0000313" key="4">
    <source>
        <dbReference type="Proteomes" id="UP000215002"/>
    </source>
</evidence>
<name>A0A223NWA3_9SPHI</name>
<dbReference type="OrthoDB" id="977972at2"/>
<dbReference type="SUPFAM" id="SSF82185">
    <property type="entry name" value="Histone H3 K4-specific methyltransferase SET7/9 N-terminal domain"/>
    <property type="match status" value="2"/>
</dbReference>
<dbReference type="AlphaFoldDB" id="A0A223NWA3"/>
<keyword evidence="1" id="KW-0677">Repeat</keyword>
<accession>A0A223NWA3</accession>
<dbReference type="PANTHER" id="PTHR43215">
    <property type="entry name" value="RADIAL SPOKE HEAD 1 HOMOLOG"/>
    <property type="match status" value="1"/>
</dbReference>
<keyword evidence="4" id="KW-1185">Reference proteome</keyword>
<evidence type="ECO:0000256" key="2">
    <source>
        <dbReference type="SAM" id="SignalP"/>
    </source>
</evidence>
<gene>
    <name evidence="3" type="ORF">MuYL_2266</name>
</gene>
<dbReference type="Proteomes" id="UP000215002">
    <property type="component" value="Chromosome"/>
</dbReference>
<reference evidence="3 4" key="1">
    <citation type="submission" date="2017-08" db="EMBL/GenBank/DDBJ databases">
        <title>Complete genome sequence of Mucilaginibacter sp. strain BJC16-A31.</title>
        <authorList>
            <consortium name="Henan University of Science and Technology"/>
            <person name="You X."/>
        </authorList>
    </citation>
    <scope>NUCLEOTIDE SEQUENCE [LARGE SCALE GENOMIC DNA]</scope>
    <source>
        <strain evidence="3 4">BJC16-A31</strain>
    </source>
</reference>
<dbReference type="EMBL" id="CP022743">
    <property type="protein sequence ID" value="ASU34155.1"/>
    <property type="molecule type" value="Genomic_DNA"/>
</dbReference>
<proteinExistence type="predicted"/>
<dbReference type="RefSeq" id="WP_094570542.1">
    <property type="nucleotide sequence ID" value="NZ_CP022743.1"/>
</dbReference>
<evidence type="ECO:0000313" key="3">
    <source>
        <dbReference type="EMBL" id="ASU34155.1"/>
    </source>
</evidence>
<dbReference type="KEGG" id="muc:MuYL_2266"/>
<dbReference type="Pfam" id="PF02493">
    <property type="entry name" value="MORN"/>
    <property type="match status" value="5"/>
</dbReference>